<reference evidence="1" key="1">
    <citation type="submission" date="2020-05" db="EMBL/GenBank/DDBJ databases">
        <authorList>
            <person name="Chiriac C."/>
            <person name="Salcher M."/>
            <person name="Ghai R."/>
            <person name="Kavagutti S V."/>
        </authorList>
    </citation>
    <scope>NUCLEOTIDE SEQUENCE</scope>
</reference>
<sequence length="230" mass="23513">MLALCCGLASLLLLSAVSSAPAAVWNPTGPLTQFSASSTLNCSVFHSAAGENSSAFAYQHRDGPYACGTFLYDGTKLYGPALGEGFPTRSTFQSLGAQVTAGSGTLNDPYTITTRVRTDSTEGLRIDQVDSYVEGQESVRTDITVRNLGSGVASATLWHAGDCFQARDGGGSTGAGGAVACTGPAGGSPLETVEFFPVSTGSAYIEALYSGVWSAIGARQPLPNTCGCIV</sequence>
<accession>A0A6J7J345</accession>
<evidence type="ECO:0000313" key="1">
    <source>
        <dbReference type="EMBL" id="CAB4937549.1"/>
    </source>
</evidence>
<organism evidence="1">
    <name type="scientific">freshwater metagenome</name>
    <dbReference type="NCBI Taxonomy" id="449393"/>
    <lineage>
        <taxon>unclassified sequences</taxon>
        <taxon>metagenomes</taxon>
        <taxon>ecological metagenomes</taxon>
    </lineage>
</organism>
<name>A0A6J7J345_9ZZZZ</name>
<dbReference type="EMBL" id="CAFBMX010000008">
    <property type="protein sequence ID" value="CAB4937549.1"/>
    <property type="molecule type" value="Genomic_DNA"/>
</dbReference>
<dbReference type="AlphaFoldDB" id="A0A6J7J345"/>
<protein>
    <submittedName>
        <fullName evidence="1">Unannotated protein</fullName>
    </submittedName>
</protein>
<proteinExistence type="predicted"/>
<gene>
    <name evidence="1" type="ORF">UFOPK3674_01583</name>
</gene>